<sequence>MLGLETGYLGRLTASEEAALHKMRELFPTERSTQHIPLTDADLLRFLRAREFNCDKAATMLKNTIEWRNKIKPWEVTLESVRYVYDMNAAHFHGRDSQGRPVLWFHSKHHDPDFCEIAIKNCYYMIEKAISELKEGQEAVSVVFDLNGYSKRNRDAKFAWNAISALQNYYPERMGLCLVLNPPSFFWLMWRVIKPWLAPRTVNKIVFVGDDYAEKIRQYFSDDTIPKCLGGKYDLEPEDWIKQIYGPAPPMPKKNGKGWFSWFKSHGNKGGQEMIRSDSVSLDEAPSDAVQGFEAD</sequence>
<dbReference type="PANTHER" id="PTHR45824:SF29">
    <property type="entry name" value="GH16843P"/>
    <property type="match status" value="1"/>
</dbReference>
<dbReference type="EMBL" id="JH993174">
    <property type="protein sequence ID" value="EKX32741.1"/>
    <property type="molecule type" value="Genomic_DNA"/>
</dbReference>
<reference evidence="5" key="2">
    <citation type="submission" date="2012-11" db="EMBL/GenBank/DDBJ databases">
        <authorList>
            <person name="Kuo A."/>
            <person name="Curtis B.A."/>
            <person name="Tanifuji G."/>
            <person name="Burki F."/>
            <person name="Gruber A."/>
            <person name="Irimia M."/>
            <person name="Maruyama S."/>
            <person name="Arias M.C."/>
            <person name="Ball S.G."/>
            <person name="Gile G.H."/>
            <person name="Hirakawa Y."/>
            <person name="Hopkins J.F."/>
            <person name="Rensing S.A."/>
            <person name="Schmutz J."/>
            <person name="Symeonidi A."/>
            <person name="Elias M."/>
            <person name="Eveleigh R.J."/>
            <person name="Herman E.K."/>
            <person name="Klute M.J."/>
            <person name="Nakayama T."/>
            <person name="Obornik M."/>
            <person name="Reyes-Prieto A."/>
            <person name="Armbrust E.V."/>
            <person name="Aves S.J."/>
            <person name="Beiko R.G."/>
            <person name="Coutinho P."/>
            <person name="Dacks J.B."/>
            <person name="Durnford D.G."/>
            <person name="Fast N.M."/>
            <person name="Green B.R."/>
            <person name="Grisdale C."/>
            <person name="Hempe F."/>
            <person name="Henrissat B."/>
            <person name="Hoppner M.P."/>
            <person name="Ishida K.-I."/>
            <person name="Kim E."/>
            <person name="Koreny L."/>
            <person name="Kroth P.G."/>
            <person name="Liu Y."/>
            <person name="Malik S.-B."/>
            <person name="Maier U.G."/>
            <person name="McRose D."/>
            <person name="Mock T."/>
            <person name="Neilson J.A."/>
            <person name="Onodera N.T."/>
            <person name="Poole A.M."/>
            <person name="Pritham E.J."/>
            <person name="Richards T.A."/>
            <person name="Rocap G."/>
            <person name="Roy S.W."/>
            <person name="Sarai C."/>
            <person name="Schaack S."/>
            <person name="Shirato S."/>
            <person name="Slamovits C.H."/>
            <person name="Spencer D.F."/>
            <person name="Suzuki S."/>
            <person name="Worden A.Z."/>
            <person name="Zauner S."/>
            <person name="Barry K."/>
            <person name="Bell C."/>
            <person name="Bharti A.K."/>
            <person name="Crow J.A."/>
            <person name="Grimwood J."/>
            <person name="Kramer R."/>
            <person name="Lindquist E."/>
            <person name="Lucas S."/>
            <person name="Salamov A."/>
            <person name="McFadden G.I."/>
            <person name="Lane C.E."/>
            <person name="Keeling P.J."/>
            <person name="Gray M.W."/>
            <person name="Grigoriev I.V."/>
            <person name="Archibald J.M."/>
        </authorList>
    </citation>
    <scope>NUCLEOTIDE SEQUENCE</scope>
    <source>
        <strain evidence="5">CCMP2712</strain>
    </source>
</reference>
<dbReference type="SUPFAM" id="SSF46938">
    <property type="entry name" value="CRAL/TRIO N-terminal domain"/>
    <property type="match status" value="1"/>
</dbReference>
<dbReference type="InterPro" id="IPR001251">
    <property type="entry name" value="CRAL-TRIO_dom"/>
</dbReference>
<dbReference type="PROSITE" id="PS50191">
    <property type="entry name" value="CRAL_TRIO"/>
    <property type="match status" value="1"/>
</dbReference>
<dbReference type="InterPro" id="IPR036273">
    <property type="entry name" value="CRAL/TRIO_N_dom_sf"/>
</dbReference>
<evidence type="ECO:0000256" key="1">
    <source>
        <dbReference type="SAM" id="MobiDB-lite"/>
    </source>
</evidence>
<feature type="domain" description="CRAL-TRIO" evidence="2">
    <location>
        <begin position="80"/>
        <end position="237"/>
    </location>
</feature>
<dbReference type="GeneID" id="17289458"/>
<dbReference type="PANTHER" id="PTHR45824">
    <property type="entry name" value="GH16843P"/>
    <property type="match status" value="1"/>
</dbReference>
<dbReference type="eggNOG" id="KOG1470">
    <property type="taxonomic scope" value="Eukaryota"/>
</dbReference>
<dbReference type="SMART" id="SM01100">
    <property type="entry name" value="CRAL_TRIO_N"/>
    <property type="match status" value="1"/>
</dbReference>
<dbReference type="CDD" id="cd00170">
    <property type="entry name" value="SEC14"/>
    <property type="match status" value="1"/>
</dbReference>
<accession>L1I8Z9</accession>
<evidence type="ECO:0000313" key="3">
    <source>
        <dbReference type="EMBL" id="EKX32741.1"/>
    </source>
</evidence>
<dbReference type="InterPro" id="IPR052578">
    <property type="entry name" value="PI_Transfer_CRAL-TRIO"/>
</dbReference>
<dbReference type="PaxDb" id="55529-EKX32741"/>
<dbReference type="AlphaFoldDB" id="L1I8Z9"/>
<evidence type="ECO:0000259" key="2">
    <source>
        <dbReference type="PROSITE" id="PS50191"/>
    </source>
</evidence>
<evidence type="ECO:0000313" key="4">
    <source>
        <dbReference type="EnsemblProtists" id="EKX32741"/>
    </source>
</evidence>
<dbReference type="Proteomes" id="UP000011087">
    <property type="component" value="Unassembled WGS sequence"/>
</dbReference>
<dbReference type="HOGENOM" id="CLU_014001_4_0_1"/>
<dbReference type="Gene3D" id="3.40.525.10">
    <property type="entry name" value="CRAL-TRIO lipid binding domain"/>
    <property type="match status" value="1"/>
</dbReference>
<dbReference type="KEGG" id="gtt:GUITHDRAFT_156255"/>
<dbReference type="OrthoDB" id="75724at2759"/>
<dbReference type="Pfam" id="PF03765">
    <property type="entry name" value="CRAL_TRIO_N"/>
    <property type="match status" value="1"/>
</dbReference>
<dbReference type="SUPFAM" id="SSF52087">
    <property type="entry name" value="CRAL/TRIO domain"/>
    <property type="match status" value="1"/>
</dbReference>
<dbReference type="InterPro" id="IPR036865">
    <property type="entry name" value="CRAL-TRIO_dom_sf"/>
</dbReference>
<dbReference type="PRINTS" id="PR00180">
    <property type="entry name" value="CRETINALDHBP"/>
</dbReference>
<dbReference type="RefSeq" id="XP_005819721.1">
    <property type="nucleotide sequence ID" value="XM_005819664.1"/>
</dbReference>
<dbReference type="OMA" id="RITWIID"/>
<reference evidence="4" key="3">
    <citation type="submission" date="2015-06" db="UniProtKB">
        <authorList>
            <consortium name="EnsemblProtists"/>
        </authorList>
    </citation>
    <scope>IDENTIFICATION</scope>
</reference>
<feature type="region of interest" description="Disordered" evidence="1">
    <location>
        <begin position="270"/>
        <end position="296"/>
    </location>
</feature>
<gene>
    <name evidence="3" type="ORF">GUITHDRAFT_156255</name>
</gene>
<dbReference type="EnsemblProtists" id="EKX32741">
    <property type="protein sequence ID" value="EKX32741"/>
    <property type="gene ID" value="GUITHDRAFT_156255"/>
</dbReference>
<keyword evidence="5" id="KW-1185">Reference proteome</keyword>
<dbReference type="InterPro" id="IPR011074">
    <property type="entry name" value="CRAL/TRIO_N_dom"/>
</dbReference>
<proteinExistence type="predicted"/>
<dbReference type="Pfam" id="PF00650">
    <property type="entry name" value="CRAL_TRIO"/>
    <property type="match status" value="1"/>
</dbReference>
<name>L1I8Z9_GUITC</name>
<dbReference type="SMART" id="SM00516">
    <property type="entry name" value="SEC14"/>
    <property type="match status" value="1"/>
</dbReference>
<dbReference type="GO" id="GO:0008526">
    <property type="term" value="F:phosphatidylinositol transfer activity"/>
    <property type="evidence" value="ECO:0007669"/>
    <property type="project" value="TreeGrafter"/>
</dbReference>
<organism evidence="3">
    <name type="scientific">Guillardia theta (strain CCMP2712)</name>
    <name type="common">Cryptophyte</name>
    <dbReference type="NCBI Taxonomy" id="905079"/>
    <lineage>
        <taxon>Eukaryota</taxon>
        <taxon>Cryptophyceae</taxon>
        <taxon>Pyrenomonadales</taxon>
        <taxon>Geminigeraceae</taxon>
        <taxon>Guillardia</taxon>
    </lineage>
</organism>
<evidence type="ECO:0000313" key="5">
    <source>
        <dbReference type="Proteomes" id="UP000011087"/>
    </source>
</evidence>
<reference evidence="3 5" key="1">
    <citation type="journal article" date="2012" name="Nature">
        <title>Algal genomes reveal evolutionary mosaicism and the fate of nucleomorphs.</title>
        <authorList>
            <consortium name="DOE Joint Genome Institute"/>
            <person name="Curtis B.A."/>
            <person name="Tanifuji G."/>
            <person name="Burki F."/>
            <person name="Gruber A."/>
            <person name="Irimia M."/>
            <person name="Maruyama S."/>
            <person name="Arias M.C."/>
            <person name="Ball S.G."/>
            <person name="Gile G.H."/>
            <person name="Hirakawa Y."/>
            <person name="Hopkins J.F."/>
            <person name="Kuo A."/>
            <person name="Rensing S.A."/>
            <person name="Schmutz J."/>
            <person name="Symeonidi A."/>
            <person name="Elias M."/>
            <person name="Eveleigh R.J."/>
            <person name="Herman E.K."/>
            <person name="Klute M.J."/>
            <person name="Nakayama T."/>
            <person name="Obornik M."/>
            <person name="Reyes-Prieto A."/>
            <person name="Armbrust E.V."/>
            <person name="Aves S.J."/>
            <person name="Beiko R.G."/>
            <person name="Coutinho P."/>
            <person name="Dacks J.B."/>
            <person name="Durnford D.G."/>
            <person name="Fast N.M."/>
            <person name="Green B.R."/>
            <person name="Grisdale C.J."/>
            <person name="Hempel F."/>
            <person name="Henrissat B."/>
            <person name="Hoppner M.P."/>
            <person name="Ishida K."/>
            <person name="Kim E."/>
            <person name="Koreny L."/>
            <person name="Kroth P.G."/>
            <person name="Liu Y."/>
            <person name="Malik S.B."/>
            <person name="Maier U.G."/>
            <person name="McRose D."/>
            <person name="Mock T."/>
            <person name="Neilson J.A."/>
            <person name="Onodera N.T."/>
            <person name="Poole A.M."/>
            <person name="Pritham E.J."/>
            <person name="Richards T.A."/>
            <person name="Rocap G."/>
            <person name="Roy S.W."/>
            <person name="Sarai C."/>
            <person name="Schaack S."/>
            <person name="Shirato S."/>
            <person name="Slamovits C.H."/>
            <person name="Spencer D.F."/>
            <person name="Suzuki S."/>
            <person name="Worden A.Z."/>
            <person name="Zauner S."/>
            <person name="Barry K."/>
            <person name="Bell C."/>
            <person name="Bharti A.K."/>
            <person name="Crow J.A."/>
            <person name="Grimwood J."/>
            <person name="Kramer R."/>
            <person name="Lindquist E."/>
            <person name="Lucas S."/>
            <person name="Salamov A."/>
            <person name="McFadden G.I."/>
            <person name="Lane C.E."/>
            <person name="Keeling P.J."/>
            <person name="Gray M.W."/>
            <person name="Grigoriev I.V."/>
            <person name="Archibald J.M."/>
        </authorList>
    </citation>
    <scope>NUCLEOTIDE SEQUENCE</scope>
    <source>
        <strain evidence="3 5">CCMP2712</strain>
    </source>
</reference>
<protein>
    <recommendedName>
        <fullName evidence="2">CRAL-TRIO domain-containing protein</fullName>
    </recommendedName>
</protein>